<dbReference type="GO" id="GO:0046332">
    <property type="term" value="F:SMAD binding"/>
    <property type="evidence" value="ECO:0007669"/>
    <property type="project" value="UniProtKB-ARBA"/>
</dbReference>
<dbReference type="InterPro" id="IPR001766">
    <property type="entry name" value="Fork_head_dom"/>
</dbReference>
<keyword evidence="6 7" id="KW-0539">Nucleus</keyword>
<dbReference type="PANTHER" id="PTHR47316:SF1">
    <property type="entry name" value="FORKHEAD BOX PROTEIN H1"/>
    <property type="match status" value="1"/>
</dbReference>
<keyword evidence="2" id="KW-0805">Transcription regulation</keyword>
<proteinExistence type="predicted"/>
<dbReference type="InterPro" id="IPR052327">
    <property type="entry name" value="Activin_resp_transcr_regulator"/>
</dbReference>
<keyword evidence="4" id="KW-0010">Activator</keyword>
<reference evidence="10" key="1">
    <citation type="submission" date="2022-07" db="EMBL/GenBank/DDBJ databases">
        <title>Chromosome-level genome of Muraenolepis orangiensis.</title>
        <authorList>
            <person name="Kim J."/>
        </authorList>
    </citation>
    <scope>NUCLEOTIDE SEQUENCE</scope>
    <source>
        <strain evidence="10">KU_S4_2022</strain>
        <tissue evidence="10">Muscle</tissue>
    </source>
</reference>
<dbReference type="EMBL" id="JANIIK010007690">
    <property type="protein sequence ID" value="KAJ3580730.1"/>
    <property type="molecule type" value="Genomic_DNA"/>
</dbReference>
<evidence type="ECO:0000313" key="10">
    <source>
        <dbReference type="EMBL" id="KAJ3580730.1"/>
    </source>
</evidence>
<dbReference type="FunFam" id="1.10.10.10:FF:000278">
    <property type="entry name" value="Forkhead box protein H1"/>
    <property type="match status" value="1"/>
</dbReference>
<dbReference type="GO" id="GO:0000976">
    <property type="term" value="F:transcription cis-regulatory region binding"/>
    <property type="evidence" value="ECO:0007669"/>
    <property type="project" value="TreeGrafter"/>
</dbReference>
<dbReference type="Pfam" id="PF00250">
    <property type="entry name" value="Forkhead"/>
    <property type="match status" value="1"/>
</dbReference>
<feature type="compositionally biased region" description="Polar residues" evidence="8">
    <location>
        <begin position="41"/>
        <end position="52"/>
    </location>
</feature>
<evidence type="ECO:0000256" key="4">
    <source>
        <dbReference type="ARBA" id="ARBA00023159"/>
    </source>
</evidence>
<feature type="compositionally biased region" description="Pro residues" evidence="8">
    <location>
        <begin position="268"/>
        <end position="279"/>
    </location>
</feature>
<dbReference type="SUPFAM" id="SSF46785">
    <property type="entry name" value="Winged helix' DNA-binding domain"/>
    <property type="match status" value="1"/>
</dbReference>
<feature type="compositionally biased region" description="Basic and acidic residues" evidence="8">
    <location>
        <begin position="116"/>
        <end position="126"/>
    </location>
</feature>
<dbReference type="InterPro" id="IPR030456">
    <property type="entry name" value="TF_fork_head_CS_2"/>
</dbReference>
<dbReference type="Gene3D" id="1.10.10.10">
    <property type="entry name" value="Winged helix-like DNA-binding domain superfamily/Winged helix DNA-binding domain"/>
    <property type="match status" value="1"/>
</dbReference>
<evidence type="ECO:0000256" key="1">
    <source>
        <dbReference type="ARBA" id="ARBA00004123"/>
    </source>
</evidence>
<evidence type="ECO:0000256" key="5">
    <source>
        <dbReference type="ARBA" id="ARBA00023163"/>
    </source>
</evidence>
<comment type="subcellular location">
    <subcellularLocation>
        <location evidence="1 7">Nucleus</location>
    </subcellularLocation>
</comment>
<dbReference type="InterPro" id="IPR047511">
    <property type="entry name" value="FH_FOXH1"/>
</dbReference>
<feature type="compositionally biased region" description="Basic and acidic residues" evidence="8">
    <location>
        <begin position="339"/>
        <end position="354"/>
    </location>
</feature>
<dbReference type="SMART" id="SM00339">
    <property type="entry name" value="FH"/>
    <property type="match status" value="1"/>
</dbReference>
<dbReference type="GO" id="GO:0007179">
    <property type="term" value="P:transforming growth factor beta receptor signaling pathway"/>
    <property type="evidence" value="ECO:0007669"/>
    <property type="project" value="TreeGrafter"/>
</dbReference>
<dbReference type="PROSITE" id="PS50039">
    <property type="entry name" value="FORK_HEAD_3"/>
    <property type="match status" value="1"/>
</dbReference>
<evidence type="ECO:0000313" key="11">
    <source>
        <dbReference type="Proteomes" id="UP001148018"/>
    </source>
</evidence>
<name>A0A9Q0D589_9TELE</name>
<feature type="domain" description="Fork-head" evidence="9">
    <location>
        <begin position="147"/>
        <end position="225"/>
    </location>
</feature>
<dbReference type="GO" id="GO:0001228">
    <property type="term" value="F:DNA-binding transcription activator activity, RNA polymerase II-specific"/>
    <property type="evidence" value="ECO:0007669"/>
    <property type="project" value="TreeGrafter"/>
</dbReference>
<organism evidence="10 11">
    <name type="scientific">Muraenolepis orangiensis</name>
    <name type="common">Patagonian moray cod</name>
    <dbReference type="NCBI Taxonomy" id="630683"/>
    <lineage>
        <taxon>Eukaryota</taxon>
        <taxon>Metazoa</taxon>
        <taxon>Chordata</taxon>
        <taxon>Craniata</taxon>
        <taxon>Vertebrata</taxon>
        <taxon>Euteleostomi</taxon>
        <taxon>Actinopterygii</taxon>
        <taxon>Neopterygii</taxon>
        <taxon>Teleostei</taxon>
        <taxon>Neoteleostei</taxon>
        <taxon>Acanthomorphata</taxon>
        <taxon>Zeiogadaria</taxon>
        <taxon>Gadariae</taxon>
        <taxon>Gadiformes</taxon>
        <taxon>Muraenolepidoidei</taxon>
        <taxon>Muraenolepididae</taxon>
        <taxon>Muraenolepis</taxon>
    </lineage>
</organism>
<feature type="region of interest" description="Disordered" evidence="8">
    <location>
        <begin position="264"/>
        <end position="313"/>
    </location>
</feature>
<evidence type="ECO:0000256" key="2">
    <source>
        <dbReference type="ARBA" id="ARBA00023015"/>
    </source>
</evidence>
<feature type="compositionally biased region" description="Low complexity" evidence="8">
    <location>
        <begin position="294"/>
        <end position="309"/>
    </location>
</feature>
<feature type="DNA-binding region" description="Fork-head" evidence="7">
    <location>
        <begin position="147"/>
        <end position="225"/>
    </location>
</feature>
<evidence type="ECO:0000259" key="9">
    <source>
        <dbReference type="PROSITE" id="PS50039"/>
    </source>
</evidence>
<accession>A0A9Q0D589</accession>
<dbReference type="PROSITE" id="PS00658">
    <property type="entry name" value="FORK_HEAD_2"/>
    <property type="match status" value="1"/>
</dbReference>
<sequence length="557" mass="61317">MTKQQWMEQSGWAPPARSYLLQTHRDPHRDHHLDFHSWNEYTRNNAPSTRNPPLSKPCFGGYRSPNVPGKEAHRMETLGGHNEPRTGATATMDNAALLDNRVPSGSPYRTPQTGEEEARRSKREPVDTDVDTNSAGSKKKNYKRYPKPPYSYLAMIAMVIQNSPEKKLTLSEILKEISTLFPFFKGNYKGWRDSVRHNLSSYDCFVKVLKDPGKPQGKGNFWAVELSLVPLELLKRQNTAVSRQEETIFAQDLAPYILHGHIHKPTDQLPPPLPPPPPRNIITSVPPLHSTFTPSSSSSSSSSSSYPSPLREDLYRPKLDSSFAIDSLLHSLRPASTGEADRPPTGDSWGDSKHHLNHHLRPSPPPLQPRYTSSVRSASASSASPASSLSEEEWRGPASRAGKRVPANGEAGSDDGDDCGPPQHKSARRDGPAPWELPTSYAKYAPPNAVAPPSMRFNGGPLIPLHGGLPLYGYGGPPVPPGHFLGHTYWPLLPSGRISIQPPPILMDLDSMLQSVPPNKSVFDVLAPPGQSSHSHHPPLAQYTLQGGPPLTRYPQY</sequence>
<dbReference type="PANTHER" id="PTHR47316">
    <property type="entry name" value="FORKHEAD BOX PROTEIN H1"/>
    <property type="match status" value="1"/>
</dbReference>
<dbReference type="InterPro" id="IPR036388">
    <property type="entry name" value="WH-like_DNA-bd_sf"/>
</dbReference>
<feature type="region of interest" description="Disordered" evidence="8">
    <location>
        <begin position="529"/>
        <end position="557"/>
    </location>
</feature>
<gene>
    <name evidence="10" type="ORF">NHX12_034214</name>
</gene>
<dbReference type="InterPro" id="IPR036390">
    <property type="entry name" value="WH_DNA-bd_sf"/>
</dbReference>
<evidence type="ECO:0000256" key="7">
    <source>
        <dbReference type="PROSITE-ProRule" id="PRU00089"/>
    </source>
</evidence>
<dbReference type="Proteomes" id="UP001148018">
    <property type="component" value="Unassembled WGS sequence"/>
</dbReference>
<evidence type="ECO:0000256" key="6">
    <source>
        <dbReference type="ARBA" id="ARBA00023242"/>
    </source>
</evidence>
<dbReference type="PRINTS" id="PR00053">
    <property type="entry name" value="FORKHEAD"/>
</dbReference>
<comment type="caution">
    <text evidence="10">The sequence shown here is derived from an EMBL/GenBank/DDBJ whole genome shotgun (WGS) entry which is preliminary data.</text>
</comment>
<dbReference type="GO" id="GO:0032444">
    <property type="term" value="C:activin responsive factor complex"/>
    <property type="evidence" value="ECO:0007669"/>
    <property type="project" value="TreeGrafter"/>
</dbReference>
<dbReference type="OrthoDB" id="5954824at2759"/>
<protein>
    <recommendedName>
        <fullName evidence="9">Fork-head domain-containing protein</fullName>
    </recommendedName>
</protein>
<feature type="region of interest" description="Disordered" evidence="8">
    <location>
        <begin position="41"/>
        <end position="142"/>
    </location>
</feature>
<keyword evidence="3 7" id="KW-0238">DNA-binding</keyword>
<evidence type="ECO:0000256" key="3">
    <source>
        <dbReference type="ARBA" id="ARBA00023125"/>
    </source>
</evidence>
<keyword evidence="5" id="KW-0804">Transcription</keyword>
<dbReference type="AlphaFoldDB" id="A0A9Q0D589"/>
<dbReference type="CDD" id="cd20022">
    <property type="entry name" value="FH_FOXH"/>
    <property type="match status" value="1"/>
</dbReference>
<evidence type="ECO:0000256" key="8">
    <source>
        <dbReference type="SAM" id="MobiDB-lite"/>
    </source>
</evidence>
<keyword evidence="11" id="KW-1185">Reference proteome</keyword>
<feature type="compositionally biased region" description="Low complexity" evidence="8">
    <location>
        <begin position="373"/>
        <end position="389"/>
    </location>
</feature>
<feature type="region of interest" description="Disordered" evidence="8">
    <location>
        <begin position="334"/>
        <end position="440"/>
    </location>
</feature>